<keyword evidence="1" id="KW-0812">Transmembrane</keyword>
<protein>
    <submittedName>
        <fullName evidence="2">Uncharacterized protein</fullName>
    </submittedName>
</protein>
<reference evidence="2 3" key="1">
    <citation type="journal article" date="2014" name="Genome Announc.">
        <title>Complete Genome Sequences of Two Escherichia coli O157:H7 Phages Effective in Limiting Contamination of Food Products.</title>
        <authorList>
            <person name="Hong Y."/>
            <person name="Pan Y."/>
            <person name="Harman N.J."/>
            <person name="Ebner P.D."/>
        </authorList>
    </citation>
    <scope>NUCLEOTIDE SEQUENCE [LARGE SCALE GENOMIC DNA]</scope>
</reference>
<organism evidence="2 3">
    <name type="scientific">Escherichia phage vB_EcoS_FFH_1</name>
    <dbReference type="NCBI Taxonomy" id="1446489"/>
    <lineage>
        <taxon>Viruses</taxon>
        <taxon>Duplodnaviria</taxon>
        <taxon>Heunggongvirae</taxon>
        <taxon>Uroviricota</taxon>
        <taxon>Caudoviricetes</taxon>
        <taxon>Demerecviridae</taxon>
        <taxon>Markadamsvirinae</taxon>
        <taxon>Tequintavirus</taxon>
        <taxon>Tequintavirus FFH1</taxon>
    </lineage>
</organism>
<dbReference type="RefSeq" id="YP_009031653.1">
    <property type="nucleotide sequence ID" value="NC_024139.1"/>
</dbReference>
<accession>A0A023MHX7</accession>
<evidence type="ECO:0000256" key="1">
    <source>
        <dbReference type="SAM" id="Phobius"/>
    </source>
</evidence>
<dbReference type="GeneID" id="19486999"/>
<sequence length="40" mass="4306">MSKYIAEAIIKRIIQTVAILIIICIAIGTGLGILTKSFIC</sequence>
<dbReference type="EMBL" id="KJ190157">
    <property type="protein sequence ID" value="AHN83464.1"/>
    <property type="molecule type" value="Genomic_DNA"/>
</dbReference>
<dbReference type="Proteomes" id="UP000026908">
    <property type="component" value="Segment"/>
</dbReference>
<evidence type="ECO:0000313" key="3">
    <source>
        <dbReference type="Proteomes" id="UP000026908"/>
    </source>
</evidence>
<evidence type="ECO:0000313" key="2">
    <source>
        <dbReference type="EMBL" id="AHN83464.1"/>
    </source>
</evidence>
<keyword evidence="1" id="KW-1133">Transmembrane helix</keyword>
<feature type="transmembrane region" description="Helical" evidence="1">
    <location>
        <begin position="12"/>
        <end position="34"/>
    </location>
</feature>
<keyword evidence="3" id="KW-1185">Reference proteome</keyword>
<dbReference type="KEGG" id="vg:19486999"/>
<proteinExistence type="predicted"/>
<name>A0A023MHX7_9CAUD</name>
<keyword evidence="1" id="KW-0472">Membrane</keyword>